<evidence type="ECO:0000313" key="3">
    <source>
        <dbReference type="EMBL" id="GFN78412.1"/>
    </source>
</evidence>
<dbReference type="Pfam" id="PF10573">
    <property type="entry name" value="UPF0561"/>
    <property type="match status" value="1"/>
</dbReference>
<dbReference type="AlphaFoldDB" id="A0AAV3Y8C0"/>
<feature type="region of interest" description="Disordered" evidence="2">
    <location>
        <begin position="23"/>
        <end position="70"/>
    </location>
</feature>
<accession>A0AAV3Y8C0</accession>
<name>A0AAV3Y8C0_9GAST</name>
<comment type="caution">
    <text evidence="3">The sequence shown here is derived from an EMBL/GenBank/DDBJ whole genome shotgun (WGS) entry which is preliminary data.</text>
</comment>
<evidence type="ECO:0000313" key="4">
    <source>
        <dbReference type="Proteomes" id="UP000735302"/>
    </source>
</evidence>
<dbReference type="InterPro" id="IPR018888">
    <property type="entry name" value="UPF0561"/>
</dbReference>
<feature type="compositionally biased region" description="Basic and acidic residues" evidence="2">
    <location>
        <begin position="26"/>
        <end position="46"/>
    </location>
</feature>
<evidence type="ECO:0000256" key="1">
    <source>
        <dbReference type="ARBA" id="ARBA00006905"/>
    </source>
</evidence>
<proteinExistence type="inferred from homology"/>
<reference evidence="3 4" key="1">
    <citation type="journal article" date="2021" name="Elife">
        <title>Chloroplast acquisition without the gene transfer in kleptoplastic sea slugs, Plakobranchus ocellatus.</title>
        <authorList>
            <person name="Maeda T."/>
            <person name="Takahashi S."/>
            <person name="Yoshida T."/>
            <person name="Shimamura S."/>
            <person name="Takaki Y."/>
            <person name="Nagai Y."/>
            <person name="Toyoda A."/>
            <person name="Suzuki Y."/>
            <person name="Arimoto A."/>
            <person name="Ishii H."/>
            <person name="Satoh N."/>
            <person name="Nishiyama T."/>
            <person name="Hasebe M."/>
            <person name="Maruyama T."/>
            <person name="Minagawa J."/>
            <person name="Obokata J."/>
            <person name="Shigenobu S."/>
        </authorList>
    </citation>
    <scope>NUCLEOTIDE SEQUENCE [LARGE SCALE GENOMIC DNA]</scope>
</reference>
<dbReference type="Proteomes" id="UP000735302">
    <property type="component" value="Unassembled WGS sequence"/>
</dbReference>
<keyword evidence="4" id="KW-1185">Reference proteome</keyword>
<dbReference type="PANTHER" id="PTHR34256:SF1">
    <property type="entry name" value="UPF0561 PROTEIN C2ORF68"/>
    <property type="match status" value="1"/>
</dbReference>
<dbReference type="EMBL" id="BLXT01000588">
    <property type="protein sequence ID" value="GFN78412.1"/>
    <property type="molecule type" value="Genomic_DNA"/>
</dbReference>
<organism evidence="3 4">
    <name type="scientific">Plakobranchus ocellatus</name>
    <dbReference type="NCBI Taxonomy" id="259542"/>
    <lineage>
        <taxon>Eukaryota</taxon>
        <taxon>Metazoa</taxon>
        <taxon>Spiralia</taxon>
        <taxon>Lophotrochozoa</taxon>
        <taxon>Mollusca</taxon>
        <taxon>Gastropoda</taxon>
        <taxon>Heterobranchia</taxon>
        <taxon>Euthyneura</taxon>
        <taxon>Panpulmonata</taxon>
        <taxon>Sacoglossa</taxon>
        <taxon>Placobranchoidea</taxon>
        <taxon>Plakobranchidae</taxon>
        <taxon>Plakobranchus</taxon>
    </lineage>
</organism>
<comment type="similarity">
    <text evidence="1">Belongs to the UPF0561 family.</text>
</comment>
<sequence>MATLETPAKHRLDMAHGFMKSVIRNQIDRDNYDKEVKAQQKQDRRSNRPQSSKHKKPELQTYVPPQRSKKEKNYLLYNLEYKHENGETYSVNVSKNDEPKTVASEIGERFRLPKDFIDVLTQRIEEEIDRRVV</sequence>
<evidence type="ECO:0000256" key="2">
    <source>
        <dbReference type="SAM" id="MobiDB-lite"/>
    </source>
</evidence>
<protein>
    <submittedName>
        <fullName evidence="3">Upf0561 protein c2orf68-like protein</fullName>
    </submittedName>
</protein>
<dbReference type="PANTHER" id="PTHR34256">
    <property type="entry name" value="UPF0561 PROTEIN C2ORF68"/>
    <property type="match status" value="1"/>
</dbReference>
<gene>
    <name evidence="3" type="ORF">PoB_000491800</name>
</gene>